<proteinExistence type="predicted"/>
<accession>A0ABP8ZCZ5</accession>
<evidence type="ECO:0000256" key="3">
    <source>
        <dbReference type="ARBA" id="ARBA00022692"/>
    </source>
</evidence>
<feature type="transmembrane region" description="Helical" evidence="6">
    <location>
        <begin position="170"/>
        <end position="193"/>
    </location>
</feature>
<keyword evidence="2" id="KW-1003">Cell membrane</keyword>
<evidence type="ECO:0000256" key="2">
    <source>
        <dbReference type="ARBA" id="ARBA00022475"/>
    </source>
</evidence>
<evidence type="ECO:0000313" key="7">
    <source>
        <dbReference type="EMBL" id="GAA4752360.1"/>
    </source>
</evidence>
<feature type="transmembrane region" description="Helical" evidence="6">
    <location>
        <begin position="82"/>
        <end position="101"/>
    </location>
</feature>
<organism evidence="7 8">
    <name type="scientific">Amnibacterium soli</name>
    <dbReference type="NCBI Taxonomy" id="1282736"/>
    <lineage>
        <taxon>Bacteria</taxon>
        <taxon>Bacillati</taxon>
        <taxon>Actinomycetota</taxon>
        <taxon>Actinomycetes</taxon>
        <taxon>Micrococcales</taxon>
        <taxon>Microbacteriaceae</taxon>
        <taxon>Amnibacterium</taxon>
    </lineage>
</organism>
<keyword evidence="5 6" id="KW-0472">Membrane</keyword>
<dbReference type="InterPro" id="IPR050189">
    <property type="entry name" value="MFS_Efflux_Transporters"/>
</dbReference>
<keyword evidence="8" id="KW-1185">Reference proteome</keyword>
<feature type="transmembrane region" description="Helical" evidence="6">
    <location>
        <begin position="366"/>
        <end position="386"/>
    </location>
</feature>
<dbReference type="PANTHER" id="PTHR43124">
    <property type="entry name" value="PURINE EFFLUX PUMP PBUE"/>
    <property type="match status" value="1"/>
</dbReference>
<sequence length="397" mass="38809">MTGIERYVIPGVLRLRLGLLAACLFVVATNGFVIAGLLPEVARDLGVTPQTVGGSISAYAVVVAVVAPAASIVLARAPRVAVLTGGIVLVGLGTVLAVTAGSFGPFLLGRVVSGIGGAVLVPAATAAAPSVLPTAFRGRALAIAGLGFTLASAVGSPLGTLLASLGGWRLALGVLAALAILLGAAVALVVRGLPEPPRIGLVARFAPLADGRVVLALIAMVLATASFNIVYIYSSAVTATATGGSGVLLAGLLLVYGLAGIVGTTLAGRLTDRRGSTPVAVGALVGQVVVLLLLAAGAASYLLDLPVFALWGVTAFAVVVPVQARLVAIDPEAAGIVLSWYSTAMYIGIGLAPVVGGAALAAGSSAVPLAGAAAALLGLGVFALGLRLRGRRAAAVA</sequence>
<feature type="transmembrane region" description="Helical" evidence="6">
    <location>
        <begin position="279"/>
        <end position="302"/>
    </location>
</feature>
<gene>
    <name evidence="7" type="ORF">GCM10025783_26360</name>
</gene>
<dbReference type="EMBL" id="BAABLP010000006">
    <property type="protein sequence ID" value="GAA4752360.1"/>
    <property type="molecule type" value="Genomic_DNA"/>
</dbReference>
<evidence type="ECO:0000256" key="1">
    <source>
        <dbReference type="ARBA" id="ARBA00004651"/>
    </source>
</evidence>
<feature type="transmembrane region" description="Helical" evidence="6">
    <location>
        <begin position="340"/>
        <end position="360"/>
    </location>
</feature>
<feature type="transmembrane region" description="Helical" evidence="6">
    <location>
        <begin position="308"/>
        <end position="328"/>
    </location>
</feature>
<dbReference type="Proteomes" id="UP001500121">
    <property type="component" value="Unassembled WGS sequence"/>
</dbReference>
<comment type="subcellular location">
    <subcellularLocation>
        <location evidence="1">Cell membrane</location>
        <topology evidence="1">Multi-pass membrane protein</topology>
    </subcellularLocation>
</comment>
<dbReference type="InterPro" id="IPR011701">
    <property type="entry name" value="MFS"/>
</dbReference>
<dbReference type="PANTHER" id="PTHR43124:SF10">
    <property type="entry name" value="PURINE EFFLUX PUMP PBUE"/>
    <property type="match status" value="1"/>
</dbReference>
<evidence type="ECO:0000256" key="4">
    <source>
        <dbReference type="ARBA" id="ARBA00022989"/>
    </source>
</evidence>
<dbReference type="InterPro" id="IPR036259">
    <property type="entry name" value="MFS_trans_sf"/>
</dbReference>
<dbReference type="Gene3D" id="1.20.1250.20">
    <property type="entry name" value="MFS general substrate transporter like domains"/>
    <property type="match status" value="2"/>
</dbReference>
<protein>
    <submittedName>
        <fullName evidence="7">MFS transporter</fullName>
    </submittedName>
</protein>
<reference evidence="8" key="1">
    <citation type="journal article" date="2019" name="Int. J. Syst. Evol. Microbiol.">
        <title>The Global Catalogue of Microorganisms (GCM) 10K type strain sequencing project: providing services to taxonomists for standard genome sequencing and annotation.</title>
        <authorList>
            <consortium name="The Broad Institute Genomics Platform"/>
            <consortium name="The Broad Institute Genome Sequencing Center for Infectious Disease"/>
            <person name="Wu L."/>
            <person name="Ma J."/>
        </authorList>
    </citation>
    <scope>NUCLEOTIDE SEQUENCE [LARGE SCALE GENOMIC DNA]</scope>
    <source>
        <strain evidence="8">JCM 19015</strain>
    </source>
</reference>
<feature type="transmembrane region" description="Helical" evidence="6">
    <location>
        <begin position="246"/>
        <end position="267"/>
    </location>
</feature>
<dbReference type="SUPFAM" id="SSF103473">
    <property type="entry name" value="MFS general substrate transporter"/>
    <property type="match status" value="1"/>
</dbReference>
<evidence type="ECO:0000256" key="6">
    <source>
        <dbReference type="SAM" id="Phobius"/>
    </source>
</evidence>
<feature type="transmembrane region" description="Helical" evidence="6">
    <location>
        <begin position="56"/>
        <end position="75"/>
    </location>
</feature>
<evidence type="ECO:0000313" key="8">
    <source>
        <dbReference type="Proteomes" id="UP001500121"/>
    </source>
</evidence>
<comment type="caution">
    <text evidence="7">The sequence shown here is derived from an EMBL/GenBank/DDBJ whole genome shotgun (WGS) entry which is preliminary data.</text>
</comment>
<feature type="transmembrane region" description="Helical" evidence="6">
    <location>
        <begin position="140"/>
        <end position="164"/>
    </location>
</feature>
<dbReference type="RefSeq" id="WP_345481739.1">
    <property type="nucleotide sequence ID" value="NZ_BAABLP010000006.1"/>
</dbReference>
<feature type="transmembrane region" description="Helical" evidence="6">
    <location>
        <begin position="12"/>
        <end position="36"/>
    </location>
</feature>
<name>A0ABP8ZCZ5_9MICO</name>
<keyword evidence="4 6" id="KW-1133">Transmembrane helix</keyword>
<dbReference type="Pfam" id="PF07690">
    <property type="entry name" value="MFS_1"/>
    <property type="match status" value="1"/>
</dbReference>
<feature type="transmembrane region" description="Helical" evidence="6">
    <location>
        <begin position="213"/>
        <end position="234"/>
    </location>
</feature>
<feature type="transmembrane region" description="Helical" evidence="6">
    <location>
        <begin position="107"/>
        <end position="128"/>
    </location>
</feature>
<evidence type="ECO:0000256" key="5">
    <source>
        <dbReference type="ARBA" id="ARBA00023136"/>
    </source>
</evidence>
<keyword evidence="3 6" id="KW-0812">Transmembrane</keyword>